<dbReference type="Proteomes" id="UP000006790">
    <property type="component" value="Chromosome 1"/>
</dbReference>
<organism evidence="2 3">
    <name type="scientific">Eremothecium cymbalariae (strain CBS 270.75 / DBVPG 7215 / KCTC 17166 / NRRL Y-17582)</name>
    <name type="common">Yeast</name>
    <dbReference type="NCBI Taxonomy" id="931890"/>
    <lineage>
        <taxon>Eukaryota</taxon>
        <taxon>Fungi</taxon>
        <taxon>Dikarya</taxon>
        <taxon>Ascomycota</taxon>
        <taxon>Saccharomycotina</taxon>
        <taxon>Saccharomycetes</taxon>
        <taxon>Saccharomycetales</taxon>
        <taxon>Saccharomycetaceae</taxon>
        <taxon>Eremothecium</taxon>
    </lineage>
</organism>
<reference evidence="3" key="1">
    <citation type="journal article" date="2012" name="G3 (Bethesda)">
        <title>Pichia sorbitophila, an interspecies yeast hybrid reveals early steps of genome resolution following polyploidization.</title>
        <authorList>
            <person name="Leh Louis V."/>
            <person name="Despons L."/>
            <person name="Friedrich A."/>
            <person name="Martin T."/>
            <person name="Durrens P."/>
            <person name="Casaregola S."/>
            <person name="Neuveglise C."/>
            <person name="Fairhead C."/>
            <person name="Marck C."/>
            <person name="Cruz J.A."/>
            <person name="Straub M.L."/>
            <person name="Kugler V."/>
            <person name="Sacerdot C."/>
            <person name="Uzunov Z."/>
            <person name="Thierry A."/>
            <person name="Weiss S."/>
            <person name="Bleykasten C."/>
            <person name="De Montigny J."/>
            <person name="Jacques N."/>
            <person name="Jung P."/>
            <person name="Lemaire M."/>
            <person name="Mallet S."/>
            <person name="Morel G."/>
            <person name="Richard G.F."/>
            <person name="Sarkar A."/>
            <person name="Savel G."/>
            <person name="Schacherer J."/>
            <person name="Seret M.L."/>
            <person name="Talla E."/>
            <person name="Samson G."/>
            <person name="Jubin C."/>
            <person name="Poulain J."/>
            <person name="Vacherie B."/>
            <person name="Barbe V."/>
            <person name="Pelletier E."/>
            <person name="Sherman D.J."/>
            <person name="Westhof E."/>
            <person name="Weissenbach J."/>
            <person name="Baret P.V."/>
            <person name="Wincker P."/>
            <person name="Gaillardin C."/>
            <person name="Dujon B."/>
            <person name="Souciet J.L."/>
        </authorList>
    </citation>
    <scope>NUCLEOTIDE SEQUENCE [LARGE SCALE GENOMIC DNA]</scope>
    <source>
        <strain evidence="3">CBS 270.75 / DBVPG 7215 / KCTC 17166 / NRRL Y-17582</strain>
    </source>
</reference>
<feature type="chain" id="PRO_5003510551" evidence="1">
    <location>
        <begin position="22"/>
        <end position="205"/>
    </location>
</feature>
<keyword evidence="3" id="KW-1185">Reference proteome</keyword>
<evidence type="ECO:0000256" key="1">
    <source>
        <dbReference type="SAM" id="SignalP"/>
    </source>
</evidence>
<dbReference type="HOGENOM" id="CLU_1337512_0_0_1"/>
<protein>
    <submittedName>
        <fullName evidence="2">Uncharacterized protein</fullName>
    </submittedName>
</protein>
<name>G8JMG9_ERECY</name>
<dbReference type="KEGG" id="erc:Ecym_1460"/>
<sequence length="205" mass="23175">MYIKVLQIVAILLSQLSGPETVIFPSAGMNSAVDEGNLFSFPHIDFSDSHSYKEELHRSPPIITDVIGFDSMCHSGDAVMRESTETMIMEHYRSEERASPMLDNPLDFEIPNYCIGVPSELTGQEEYNDGGYLIGYDSTNILIPFDSALTISQLELDKHRTGKVVKRKPLVRRKSNPFYTPSIYTKKLMEIKNKNVHVNHVIGHK</sequence>
<proteinExistence type="predicted"/>
<feature type="signal peptide" evidence="1">
    <location>
        <begin position="1"/>
        <end position="21"/>
    </location>
</feature>
<evidence type="ECO:0000313" key="3">
    <source>
        <dbReference type="Proteomes" id="UP000006790"/>
    </source>
</evidence>
<dbReference type="InParanoid" id="G8JMG9"/>
<evidence type="ECO:0000313" key="2">
    <source>
        <dbReference type="EMBL" id="AET37686.1"/>
    </source>
</evidence>
<dbReference type="RefSeq" id="XP_003644503.1">
    <property type="nucleotide sequence ID" value="XM_003644455.1"/>
</dbReference>
<accession>G8JMG9</accession>
<keyword evidence="1" id="KW-0732">Signal</keyword>
<gene>
    <name evidence="2" type="ordered locus">Ecym_1460</name>
</gene>
<dbReference type="GeneID" id="11472960"/>
<dbReference type="EMBL" id="CP002497">
    <property type="protein sequence ID" value="AET37686.1"/>
    <property type="molecule type" value="Genomic_DNA"/>
</dbReference>
<dbReference type="AlphaFoldDB" id="G8JMG9"/>